<sequence>MVFLIPRVCRLCSSATHLILLMRTLPECSRSDVSVTILTINFARLSSLRRPHSTTDPDARDRLKGSVSLTNLPR</sequence>
<protein>
    <submittedName>
        <fullName evidence="2">Uncharacterized protein</fullName>
    </submittedName>
</protein>
<evidence type="ECO:0000313" key="3">
    <source>
        <dbReference type="Proteomes" id="UP000799324"/>
    </source>
</evidence>
<dbReference type="EMBL" id="MU004383">
    <property type="protein sequence ID" value="KAF2653323.1"/>
    <property type="molecule type" value="Genomic_DNA"/>
</dbReference>
<evidence type="ECO:0000256" key="1">
    <source>
        <dbReference type="SAM" id="MobiDB-lite"/>
    </source>
</evidence>
<reference evidence="2" key="1">
    <citation type="journal article" date="2020" name="Stud. Mycol.">
        <title>101 Dothideomycetes genomes: a test case for predicting lifestyles and emergence of pathogens.</title>
        <authorList>
            <person name="Haridas S."/>
            <person name="Albert R."/>
            <person name="Binder M."/>
            <person name="Bloem J."/>
            <person name="Labutti K."/>
            <person name="Salamov A."/>
            <person name="Andreopoulos B."/>
            <person name="Baker S."/>
            <person name="Barry K."/>
            <person name="Bills G."/>
            <person name="Bluhm B."/>
            <person name="Cannon C."/>
            <person name="Castanera R."/>
            <person name="Culley D."/>
            <person name="Daum C."/>
            <person name="Ezra D."/>
            <person name="Gonzalez J."/>
            <person name="Henrissat B."/>
            <person name="Kuo A."/>
            <person name="Liang C."/>
            <person name="Lipzen A."/>
            <person name="Lutzoni F."/>
            <person name="Magnuson J."/>
            <person name="Mondo S."/>
            <person name="Nolan M."/>
            <person name="Ohm R."/>
            <person name="Pangilinan J."/>
            <person name="Park H.-J."/>
            <person name="Ramirez L."/>
            <person name="Alfaro M."/>
            <person name="Sun H."/>
            <person name="Tritt A."/>
            <person name="Yoshinaga Y."/>
            <person name="Zwiers L.-H."/>
            <person name="Turgeon B."/>
            <person name="Goodwin S."/>
            <person name="Spatafora J."/>
            <person name="Crous P."/>
            <person name="Grigoriev I."/>
        </authorList>
    </citation>
    <scope>NUCLEOTIDE SEQUENCE</scope>
    <source>
        <strain evidence="2">CBS 122681</strain>
    </source>
</reference>
<feature type="region of interest" description="Disordered" evidence="1">
    <location>
        <begin position="49"/>
        <end position="74"/>
    </location>
</feature>
<organism evidence="2 3">
    <name type="scientific">Lophiostoma macrostomum CBS 122681</name>
    <dbReference type="NCBI Taxonomy" id="1314788"/>
    <lineage>
        <taxon>Eukaryota</taxon>
        <taxon>Fungi</taxon>
        <taxon>Dikarya</taxon>
        <taxon>Ascomycota</taxon>
        <taxon>Pezizomycotina</taxon>
        <taxon>Dothideomycetes</taxon>
        <taxon>Pleosporomycetidae</taxon>
        <taxon>Pleosporales</taxon>
        <taxon>Lophiostomataceae</taxon>
        <taxon>Lophiostoma</taxon>
    </lineage>
</organism>
<evidence type="ECO:0000313" key="2">
    <source>
        <dbReference type="EMBL" id="KAF2653323.1"/>
    </source>
</evidence>
<keyword evidence="3" id="KW-1185">Reference proteome</keyword>
<proteinExistence type="predicted"/>
<dbReference type="Proteomes" id="UP000799324">
    <property type="component" value="Unassembled WGS sequence"/>
</dbReference>
<feature type="compositionally biased region" description="Basic and acidic residues" evidence="1">
    <location>
        <begin position="53"/>
        <end position="64"/>
    </location>
</feature>
<accession>A0A6A6T344</accession>
<gene>
    <name evidence="2" type="ORF">K491DRAFT_520812</name>
</gene>
<dbReference type="AlphaFoldDB" id="A0A6A6T344"/>
<name>A0A6A6T344_9PLEO</name>